<keyword evidence="6" id="KW-0337">GPI-anchor biosynthesis</keyword>
<keyword evidence="7" id="KW-0812">Transmembrane</keyword>
<keyword evidence="13" id="KW-0645">Protease</keyword>
<evidence type="ECO:0000256" key="9">
    <source>
        <dbReference type="ARBA" id="ARBA00022989"/>
    </source>
</evidence>
<name>A0ABR1HUQ3_9HYPO</name>
<evidence type="ECO:0000256" key="6">
    <source>
        <dbReference type="ARBA" id="ARBA00022502"/>
    </source>
</evidence>
<keyword evidence="14" id="KW-1185">Reference proteome</keyword>
<evidence type="ECO:0000256" key="4">
    <source>
        <dbReference type="ARBA" id="ARBA00019261"/>
    </source>
</evidence>
<sequence length="906" mass="99167">MRERITFVHDDPGFDPEALDIQQAGLLGPLIDTARQDRLTFAFDELPDDLADLVKGFNALHVRWASPLQYETLDPFSSRISPGLHISYSPSQSYENSLTKLCNWLQRFGPLACMTAESFTESSSDESSAASTFYFYHALEDLQSFVTSTSQDFCPELDSICQARLRSLYTAAALDLTFDATSNTIQVNSLWPLRSQTVTAPASDGRRTEVGIFVKNTPPTIKAHELGVAGVVTVLGDQKKPSPIIFTFPSRHRRVDSDFTAKFLTPTGLHPTLQLSLSSSQSPGSDAQCAPFAYLNLPKSIFADRYQLADELFLASKNLTASRYTSLPVDLEAPAYTTDSWGSRVLLELAPPSSEQDQPWTAEIPLHLRYLEPSSTGKVGIEVPYPAVFWACSSDVEDLSNPFDRVHLGYDGLFEKDPIFWHLTPKPTSGKRLVSPITVPVLNERGADWIGVGTAAAVSLGFTWVLWKLVSAVVFSGSQQSAQTSKNPEKKDKLELLEQELKSIKEVVNPRNGGEHPWSPPTPQTSNAVFPPEQNGRSDSASTTVVLPTVTPIDSALAQPQPQPQPAPATFQDLGPTASQILNEKLVTGEDIDWYFEKTSTSGGCPPPFLQHNDVQCKKATEETLAPELMALFDLQKFTNRLHLAMAAQVAAHGGVTEEAVKIWEADLEALKPLVSKADTDCSRFILLSAQLEVQSYYFASPPGAPRPNFPFNALRTYNTTQALLTVALALESHSKFLSHGPHWIYRTVIDSGSILISTLSSTAVPPSVTPADAEAIMLQIRTAVHSCVVREGDLPSRGLAIIEAFWSVRNMLPKSLVPAGAWPERLGGAVTYWCLMRFRDALQEAKNNTEGVNKGLEAFHGPSAPTNTGLDQTMGGQDPFQDVDWSMFMDEFGWGGDEAVFLGPA</sequence>
<reference evidence="13 14" key="1">
    <citation type="journal article" date="2025" name="Microbiol. Resour. Announc.">
        <title>Draft genome sequences for Neonectria magnoliae and Neonectria punicea, canker pathogens of Liriodendron tulipifera and Acer saccharum in West Virginia.</title>
        <authorList>
            <person name="Petronek H.M."/>
            <person name="Kasson M.T."/>
            <person name="Metheny A.M."/>
            <person name="Stauder C.M."/>
            <person name="Lovett B."/>
            <person name="Lynch S.C."/>
            <person name="Garnas J.R."/>
            <person name="Kasson L.R."/>
            <person name="Stajich J.E."/>
        </authorList>
    </citation>
    <scope>NUCLEOTIDE SEQUENCE [LARGE SCALE GENOMIC DNA]</scope>
    <source>
        <strain evidence="13 14">NRRL 64651</strain>
    </source>
</reference>
<accession>A0ABR1HUQ3</accession>
<comment type="similarity">
    <text evidence="3">Belongs to the PIGX family.</text>
</comment>
<evidence type="ECO:0000256" key="8">
    <source>
        <dbReference type="ARBA" id="ARBA00022824"/>
    </source>
</evidence>
<evidence type="ECO:0000313" key="14">
    <source>
        <dbReference type="Proteomes" id="UP001498421"/>
    </source>
</evidence>
<dbReference type="EMBL" id="JAZAVK010000087">
    <property type="protein sequence ID" value="KAK7425003.1"/>
    <property type="molecule type" value="Genomic_DNA"/>
</dbReference>
<keyword evidence="8" id="KW-0256">Endoplasmic reticulum</keyword>
<organism evidence="13 14">
    <name type="scientific">Neonectria magnoliae</name>
    <dbReference type="NCBI Taxonomy" id="2732573"/>
    <lineage>
        <taxon>Eukaryota</taxon>
        <taxon>Fungi</taxon>
        <taxon>Dikarya</taxon>
        <taxon>Ascomycota</taxon>
        <taxon>Pezizomycotina</taxon>
        <taxon>Sordariomycetes</taxon>
        <taxon>Hypocreomycetidae</taxon>
        <taxon>Hypocreales</taxon>
        <taxon>Nectriaceae</taxon>
        <taxon>Neonectria</taxon>
    </lineage>
</organism>
<evidence type="ECO:0000256" key="1">
    <source>
        <dbReference type="ARBA" id="ARBA00004643"/>
    </source>
</evidence>
<keyword evidence="10" id="KW-0472">Membrane</keyword>
<evidence type="ECO:0000313" key="13">
    <source>
        <dbReference type="EMBL" id="KAK7425003.1"/>
    </source>
</evidence>
<evidence type="ECO:0000256" key="5">
    <source>
        <dbReference type="ARBA" id="ARBA00020410"/>
    </source>
</evidence>
<dbReference type="PANTHER" id="PTHR28533">
    <property type="entry name" value="PROTEIN PBN1"/>
    <property type="match status" value="1"/>
</dbReference>
<dbReference type="GO" id="GO:0006508">
    <property type="term" value="P:proteolysis"/>
    <property type="evidence" value="ECO:0007669"/>
    <property type="project" value="UniProtKB-KW"/>
</dbReference>
<keyword evidence="13" id="KW-0378">Hydrolase</keyword>
<dbReference type="InterPro" id="IPR013233">
    <property type="entry name" value="PIG-X/PBN1"/>
</dbReference>
<dbReference type="InterPro" id="IPR042322">
    <property type="entry name" value="Pbn1"/>
</dbReference>
<dbReference type="GO" id="GO:0008233">
    <property type="term" value="F:peptidase activity"/>
    <property type="evidence" value="ECO:0007669"/>
    <property type="project" value="UniProtKB-KW"/>
</dbReference>
<evidence type="ECO:0000256" key="7">
    <source>
        <dbReference type="ARBA" id="ARBA00022692"/>
    </source>
</evidence>
<comment type="subcellular location">
    <subcellularLocation>
        <location evidence="1">Endoplasmic reticulum membrane</location>
        <topology evidence="1">Single-pass type III membrane protein</topology>
    </subcellularLocation>
</comment>
<proteinExistence type="inferred from homology"/>
<evidence type="ECO:0000256" key="10">
    <source>
        <dbReference type="ARBA" id="ARBA00023136"/>
    </source>
</evidence>
<comment type="pathway">
    <text evidence="2">Glycolipid biosynthesis; glycosylphosphatidylinositol-anchor biosynthesis.</text>
</comment>
<dbReference type="PANTHER" id="PTHR28533:SF1">
    <property type="entry name" value="PROTEIN PBN1"/>
    <property type="match status" value="1"/>
</dbReference>
<dbReference type="Proteomes" id="UP001498421">
    <property type="component" value="Unassembled WGS sequence"/>
</dbReference>
<comment type="caution">
    <text evidence="13">The sequence shown here is derived from an EMBL/GenBank/DDBJ whole genome shotgun (WGS) entry which is preliminary data.</text>
</comment>
<evidence type="ECO:0000256" key="2">
    <source>
        <dbReference type="ARBA" id="ARBA00004687"/>
    </source>
</evidence>
<gene>
    <name evidence="13" type="primary">PBN1</name>
    <name evidence="13" type="ORF">QQZ08_008399</name>
</gene>
<keyword evidence="9" id="KW-1133">Transmembrane helix</keyword>
<evidence type="ECO:0000256" key="12">
    <source>
        <dbReference type="SAM" id="MobiDB-lite"/>
    </source>
</evidence>
<keyword evidence="11" id="KW-0325">Glycoprotein</keyword>
<feature type="region of interest" description="Disordered" evidence="12">
    <location>
        <begin position="507"/>
        <end position="542"/>
    </location>
</feature>
<protein>
    <recommendedName>
        <fullName evidence="5">Protein PBN1</fullName>
    </recommendedName>
    <alternativeName>
        <fullName evidence="4">Protein pbn1</fullName>
    </alternativeName>
</protein>
<evidence type="ECO:0000256" key="3">
    <source>
        <dbReference type="ARBA" id="ARBA00010345"/>
    </source>
</evidence>
<dbReference type="Pfam" id="PF08320">
    <property type="entry name" value="PIG-X"/>
    <property type="match status" value="1"/>
</dbReference>
<dbReference type="SMART" id="SM00780">
    <property type="entry name" value="PIG-X"/>
    <property type="match status" value="1"/>
</dbReference>
<evidence type="ECO:0000256" key="11">
    <source>
        <dbReference type="ARBA" id="ARBA00023180"/>
    </source>
</evidence>